<comment type="caution">
    <text evidence="3">The sequence shown here is derived from an EMBL/GenBank/DDBJ whole genome shotgun (WGS) entry which is preliminary data.</text>
</comment>
<dbReference type="Pfam" id="PF13100">
    <property type="entry name" value="OstA_2"/>
    <property type="match status" value="1"/>
</dbReference>
<dbReference type="GO" id="GO:0015920">
    <property type="term" value="P:lipopolysaccharide transport"/>
    <property type="evidence" value="ECO:0007669"/>
    <property type="project" value="TreeGrafter"/>
</dbReference>
<keyword evidence="1" id="KW-0732">Signal</keyword>
<dbReference type="RefSeq" id="WP_183413117.1">
    <property type="nucleotide sequence ID" value="NZ_JACHYB010000001.1"/>
</dbReference>
<dbReference type="AlphaFoldDB" id="A0A7W5DQR4"/>
<evidence type="ECO:0000313" key="3">
    <source>
        <dbReference type="EMBL" id="MBB3187347.1"/>
    </source>
</evidence>
<dbReference type="GO" id="GO:0017089">
    <property type="term" value="F:glycolipid transfer activity"/>
    <property type="evidence" value="ECO:0007669"/>
    <property type="project" value="TreeGrafter"/>
</dbReference>
<dbReference type="Proteomes" id="UP000544222">
    <property type="component" value="Unassembled WGS sequence"/>
</dbReference>
<dbReference type="InterPro" id="IPR005653">
    <property type="entry name" value="OstA-like_N"/>
</dbReference>
<proteinExistence type="predicted"/>
<dbReference type="GO" id="GO:0009279">
    <property type="term" value="C:cell outer membrane"/>
    <property type="evidence" value="ECO:0007669"/>
    <property type="project" value="TreeGrafter"/>
</dbReference>
<evidence type="ECO:0000313" key="4">
    <source>
        <dbReference type="Proteomes" id="UP000544222"/>
    </source>
</evidence>
<accession>A0A7W5DQR4</accession>
<reference evidence="3 4" key="1">
    <citation type="submission" date="2020-08" db="EMBL/GenBank/DDBJ databases">
        <title>Genomic Encyclopedia of Type Strains, Phase IV (KMG-IV): sequencing the most valuable type-strain genomes for metagenomic binning, comparative biology and taxonomic classification.</title>
        <authorList>
            <person name="Goeker M."/>
        </authorList>
    </citation>
    <scope>NUCLEOTIDE SEQUENCE [LARGE SCALE GENOMIC DNA]</scope>
    <source>
        <strain evidence="3 4">DSM 27471</strain>
    </source>
</reference>
<dbReference type="PANTHER" id="PTHR36504:SF1">
    <property type="entry name" value="LIPOPOLYSACCHARIDE EXPORT SYSTEM PROTEIN LPTA"/>
    <property type="match status" value="1"/>
</dbReference>
<evidence type="ECO:0000259" key="2">
    <source>
        <dbReference type="Pfam" id="PF13100"/>
    </source>
</evidence>
<dbReference type="EMBL" id="JACHYB010000001">
    <property type="protein sequence ID" value="MBB3187347.1"/>
    <property type="molecule type" value="Genomic_DNA"/>
</dbReference>
<sequence length="584" mass="67165">MNNRLRINTLNKYIVSLLAICLFFTELWAQSPTFIPSLLPTPPRITLEVPKLELPKRFLPAIPDVLPPRIPQPVVRPVLTPSPKDKNLVYLENAQTLSFDQTFNPDVQVLRGDVQFRQGNTFMYCDSAYFYQQENSLDAFGNVKMVQGDTLFLYGDMLYYDGNTQMARMKYNVRMVNKKVVLTTDSLLFDRGKNVGYYTTGGKIVDETNTLTSLIGQYYPSQHYAIFQTYVKLVNPNFVLRSDTLRYDTQTGIANIVGPSTMIYKEKTIIHSKSGWYNTHNDQSQLLDRSVVKNEDGKTLTGDTIFYDKRAGIGQAFHHIVMTDTTQNMRLFGNYGYVNDTKKFGYVTDSAKLVQYEPSDTLFLHADTLYTFKDSIYNQAKAYHHVRFFRRDFQGQCDSLFYSARDSVMYLYGNPIVWSDEQQLTGNEMEAHFKNKELNFVKVLKDAFAAQKFDSIRYNQLSGKELFAYFKERKLYKLFVSGNAESIYFPLNKDSTLIGMNTTQSGFVTMFIKNKKIDKILLTPASNGILYPPDKTPADQMTLKNFIWEANLRPRDENDIFTFRTPAKASNTERHKVTMGSSGK</sequence>
<keyword evidence="4" id="KW-1185">Reference proteome</keyword>
<dbReference type="Gene3D" id="2.60.450.10">
    <property type="entry name" value="Lipopolysaccharide (LPS) transport protein A like domain"/>
    <property type="match status" value="2"/>
</dbReference>
<name>A0A7W5DQR4_9PORP</name>
<dbReference type="PANTHER" id="PTHR36504">
    <property type="entry name" value="LIPOPOLYSACCHARIDE EXPORT SYSTEM PROTEIN LPTA"/>
    <property type="match status" value="1"/>
</dbReference>
<feature type="domain" description="Organic solvent tolerance-like N-terminal" evidence="2">
    <location>
        <begin position="86"/>
        <end position="243"/>
    </location>
</feature>
<dbReference type="InterPro" id="IPR052037">
    <property type="entry name" value="LPS_export_LptA"/>
</dbReference>
<protein>
    <submittedName>
        <fullName evidence="3">Lipopolysaccharide export system protein LptA</fullName>
    </submittedName>
</protein>
<evidence type="ECO:0000256" key="1">
    <source>
        <dbReference type="ARBA" id="ARBA00022729"/>
    </source>
</evidence>
<dbReference type="GO" id="GO:0030288">
    <property type="term" value="C:outer membrane-bounded periplasmic space"/>
    <property type="evidence" value="ECO:0007669"/>
    <property type="project" value="TreeGrafter"/>
</dbReference>
<organism evidence="3 4">
    <name type="scientific">Microbacter margulisiae</name>
    <dbReference type="NCBI Taxonomy" id="1350067"/>
    <lineage>
        <taxon>Bacteria</taxon>
        <taxon>Pseudomonadati</taxon>
        <taxon>Bacteroidota</taxon>
        <taxon>Bacteroidia</taxon>
        <taxon>Bacteroidales</taxon>
        <taxon>Porphyromonadaceae</taxon>
        <taxon>Microbacter</taxon>
    </lineage>
</organism>
<gene>
    <name evidence="3" type="ORF">FHX64_001510</name>
</gene>